<dbReference type="PANTHER" id="PTHR35894:SF1">
    <property type="entry name" value="PHOSPHORIBULOKINASE _ URIDINE KINASE FAMILY"/>
    <property type="match status" value="1"/>
</dbReference>
<proteinExistence type="predicted"/>
<dbReference type="EMBL" id="BARS01040532">
    <property type="protein sequence ID" value="GAG36730.1"/>
    <property type="molecule type" value="Genomic_DNA"/>
</dbReference>
<organism evidence="1">
    <name type="scientific">marine sediment metagenome</name>
    <dbReference type="NCBI Taxonomy" id="412755"/>
    <lineage>
        <taxon>unclassified sequences</taxon>
        <taxon>metagenomes</taxon>
        <taxon>ecological metagenomes</taxon>
    </lineage>
</organism>
<reference evidence="1" key="1">
    <citation type="journal article" date="2014" name="Front. Microbiol.">
        <title>High frequency of phylogenetically diverse reductive dehalogenase-homologous genes in deep subseafloor sedimentary metagenomes.</title>
        <authorList>
            <person name="Kawai M."/>
            <person name="Futagami T."/>
            <person name="Toyoda A."/>
            <person name="Takaki Y."/>
            <person name="Nishi S."/>
            <person name="Hori S."/>
            <person name="Arai W."/>
            <person name="Tsubouchi T."/>
            <person name="Morono Y."/>
            <person name="Uchiyama I."/>
            <person name="Ito T."/>
            <person name="Fujiyama A."/>
            <person name="Inagaki F."/>
            <person name="Takami H."/>
        </authorList>
    </citation>
    <scope>NUCLEOTIDE SEQUENCE</scope>
    <source>
        <strain evidence="1">Expedition CK06-06</strain>
    </source>
</reference>
<comment type="caution">
    <text evidence="1">The sequence shown here is derived from an EMBL/GenBank/DDBJ whole genome shotgun (WGS) entry which is preliminary data.</text>
</comment>
<sequence>MIGQPEFLEKVGVIPQLQQRLGIKYHLVGLNFDETKEYISHRLSVAGAESNMFTEGAIEVIYDYSEGLPRKINNICDMSLLVGFGQETKTIDTELANKLAVDLNTWGRAYAKNV</sequence>
<dbReference type="AlphaFoldDB" id="X0X145"/>
<dbReference type="InterPro" id="IPR027417">
    <property type="entry name" value="P-loop_NTPase"/>
</dbReference>
<dbReference type="InterPro" id="IPR052026">
    <property type="entry name" value="ExeA_AAA_ATPase_DNA-bind"/>
</dbReference>
<dbReference type="SUPFAM" id="SSF52540">
    <property type="entry name" value="P-loop containing nucleoside triphosphate hydrolases"/>
    <property type="match status" value="1"/>
</dbReference>
<evidence type="ECO:0000313" key="1">
    <source>
        <dbReference type="EMBL" id="GAG36730.1"/>
    </source>
</evidence>
<gene>
    <name evidence="1" type="ORF">S01H1_61768</name>
</gene>
<protein>
    <submittedName>
        <fullName evidence="1">Uncharacterized protein</fullName>
    </submittedName>
</protein>
<accession>X0X145</accession>
<name>X0X145_9ZZZZ</name>
<dbReference type="PANTHER" id="PTHR35894">
    <property type="entry name" value="GENERAL SECRETION PATHWAY PROTEIN A-RELATED"/>
    <property type="match status" value="1"/>
</dbReference>